<dbReference type="Pfam" id="PF08447">
    <property type="entry name" value="PAS_3"/>
    <property type="match status" value="1"/>
</dbReference>
<dbReference type="Pfam" id="PF00672">
    <property type="entry name" value="HAMP"/>
    <property type="match status" value="1"/>
</dbReference>
<organism evidence="10 11">
    <name type="scientific">Piscinibacter gummiphilus</name>
    <dbReference type="NCBI Taxonomy" id="946333"/>
    <lineage>
        <taxon>Bacteria</taxon>
        <taxon>Pseudomonadati</taxon>
        <taxon>Pseudomonadota</taxon>
        <taxon>Betaproteobacteria</taxon>
        <taxon>Burkholderiales</taxon>
        <taxon>Sphaerotilaceae</taxon>
        <taxon>Piscinibacter</taxon>
    </lineage>
</organism>
<dbReference type="CDD" id="cd00082">
    <property type="entry name" value="HisKA"/>
    <property type="match status" value="1"/>
</dbReference>
<dbReference type="GO" id="GO:0005524">
    <property type="term" value="F:ATP binding"/>
    <property type="evidence" value="ECO:0007669"/>
    <property type="project" value="UniProtKB-KW"/>
</dbReference>
<dbReference type="InterPro" id="IPR036097">
    <property type="entry name" value="HisK_dim/P_sf"/>
</dbReference>
<evidence type="ECO:0000313" key="10">
    <source>
        <dbReference type="EMBL" id="ARN22945.1"/>
    </source>
</evidence>
<dbReference type="InterPro" id="IPR001789">
    <property type="entry name" value="Sig_transdc_resp-reg_receiver"/>
</dbReference>
<dbReference type="PROSITE" id="PS50110">
    <property type="entry name" value="RESPONSE_REGULATORY"/>
    <property type="match status" value="1"/>
</dbReference>
<keyword evidence="9" id="KW-0902">Two-component regulatory system</keyword>
<dbReference type="PROSITE" id="PS50109">
    <property type="entry name" value="HIS_KIN"/>
    <property type="match status" value="1"/>
</dbReference>
<dbReference type="InterPro" id="IPR004358">
    <property type="entry name" value="Sig_transdc_His_kin-like_C"/>
</dbReference>
<dbReference type="Proteomes" id="UP000193427">
    <property type="component" value="Chromosome"/>
</dbReference>
<dbReference type="InterPro" id="IPR003594">
    <property type="entry name" value="HATPase_dom"/>
</dbReference>
<dbReference type="PANTHER" id="PTHR43065:SF46">
    <property type="entry name" value="C4-DICARBOXYLATE TRANSPORT SENSOR PROTEIN DCTB"/>
    <property type="match status" value="1"/>
</dbReference>
<dbReference type="Gene3D" id="3.30.565.10">
    <property type="entry name" value="Histidine kinase-like ATPase, C-terminal domain"/>
    <property type="match status" value="1"/>
</dbReference>
<dbReference type="Gene3D" id="6.10.340.10">
    <property type="match status" value="1"/>
</dbReference>
<dbReference type="InterPro" id="IPR003661">
    <property type="entry name" value="HisK_dim/P_dom"/>
</dbReference>
<dbReference type="STRING" id="946333.A4W93_25210"/>
<dbReference type="InterPro" id="IPR000014">
    <property type="entry name" value="PAS"/>
</dbReference>
<dbReference type="PRINTS" id="PR00344">
    <property type="entry name" value="BCTRLSENSOR"/>
</dbReference>
<evidence type="ECO:0000256" key="5">
    <source>
        <dbReference type="ARBA" id="ARBA00022679"/>
    </source>
</evidence>
<dbReference type="EMBL" id="CP015118">
    <property type="protein sequence ID" value="ARN22945.1"/>
    <property type="molecule type" value="Genomic_DNA"/>
</dbReference>
<dbReference type="SMART" id="SM00091">
    <property type="entry name" value="PAS"/>
    <property type="match status" value="1"/>
</dbReference>
<dbReference type="Pfam" id="PF00512">
    <property type="entry name" value="HisKA"/>
    <property type="match status" value="1"/>
</dbReference>
<protein>
    <recommendedName>
        <fullName evidence="3">histidine kinase</fullName>
        <ecNumber evidence="3">2.7.13.3</ecNumber>
    </recommendedName>
</protein>
<dbReference type="InterPro" id="IPR035965">
    <property type="entry name" value="PAS-like_dom_sf"/>
</dbReference>
<keyword evidence="7" id="KW-0418">Kinase</keyword>
<evidence type="ECO:0000256" key="8">
    <source>
        <dbReference type="ARBA" id="ARBA00022840"/>
    </source>
</evidence>
<dbReference type="Pfam" id="PF02518">
    <property type="entry name" value="HATPase_c"/>
    <property type="match status" value="1"/>
</dbReference>
<dbReference type="SUPFAM" id="SSF158472">
    <property type="entry name" value="HAMP domain-like"/>
    <property type="match status" value="1"/>
</dbReference>
<dbReference type="CDD" id="cd00156">
    <property type="entry name" value="REC"/>
    <property type="match status" value="1"/>
</dbReference>
<evidence type="ECO:0000256" key="1">
    <source>
        <dbReference type="ARBA" id="ARBA00000085"/>
    </source>
</evidence>
<dbReference type="SUPFAM" id="SSF55874">
    <property type="entry name" value="ATPase domain of HSP90 chaperone/DNA topoisomerase II/histidine kinase"/>
    <property type="match status" value="1"/>
</dbReference>
<dbReference type="InterPro" id="IPR003660">
    <property type="entry name" value="HAMP_dom"/>
</dbReference>
<keyword evidence="5" id="KW-0808">Transferase</keyword>
<dbReference type="Gene3D" id="3.30.450.20">
    <property type="entry name" value="PAS domain"/>
    <property type="match status" value="1"/>
</dbReference>
<dbReference type="GO" id="GO:0016020">
    <property type="term" value="C:membrane"/>
    <property type="evidence" value="ECO:0007669"/>
    <property type="project" value="UniProtKB-SubCell"/>
</dbReference>
<dbReference type="SUPFAM" id="SSF52172">
    <property type="entry name" value="CheY-like"/>
    <property type="match status" value="1"/>
</dbReference>
<dbReference type="SMART" id="SM00387">
    <property type="entry name" value="HATPase_c"/>
    <property type="match status" value="1"/>
</dbReference>
<dbReference type="InterPro" id="IPR013655">
    <property type="entry name" value="PAS_fold_3"/>
</dbReference>
<dbReference type="CDD" id="cd00130">
    <property type="entry name" value="PAS"/>
    <property type="match status" value="1"/>
</dbReference>
<dbReference type="InterPro" id="IPR036890">
    <property type="entry name" value="HATPase_C_sf"/>
</dbReference>
<dbReference type="PROSITE" id="PS50112">
    <property type="entry name" value="PAS"/>
    <property type="match status" value="1"/>
</dbReference>
<keyword evidence="6" id="KW-0547">Nucleotide-binding</keyword>
<comment type="catalytic activity">
    <reaction evidence="1">
        <text>ATP + protein L-histidine = ADP + protein N-phospho-L-histidine.</text>
        <dbReference type="EC" id="2.7.13.3"/>
    </reaction>
</comment>
<evidence type="ECO:0000256" key="6">
    <source>
        <dbReference type="ARBA" id="ARBA00022741"/>
    </source>
</evidence>
<proteinExistence type="predicted"/>
<evidence type="ECO:0000256" key="9">
    <source>
        <dbReference type="ARBA" id="ARBA00023012"/>
    </source>
</evidence>
<dbReference type="NCBIfam" id="TIGR00229">
    <property type="entry name" value="sensory_box"/>
    <property type="match status" value="1"/>
</dbReference>
<dbReference type="InterPro" id="IPR005467">
    <property type="entry name" value="His_kinase_dom"/>
</dbReference>
<dbReference type="SUPFAM" id="SSF55785">
    <property type="entry name" value="PYP-like sensor domain (PAS domain)"/>
    <property type="match status" value="1"/>
</dbReference>
<dbReference type="AlphaFoldDB" id="A0A1W6LFA8"/>
<evidence type="ECO:0000256" key="7">
    <source>
        <dbReference type="ARBA" id="ARBA00022777"/>
    </source>
</evidence>
<dbReference type="OrthoDB" id="224978at2"/>
<evidence type="ECO:0000313" key="11">
    <source>
        <dbReference type="Proteomes" id="UP000193427"/>
    </source>
</evidence>
<reference evidence="10 11" key="1">
    <citation type="submission" date="2016-04" db="EMBL/GenBank/DDBJ databases">
        <title>Complete genome sequence of natural rubber-degrading, novel Gram-negative bacterium, Rhizobacter gummiphilus strain NS21.</title>
        <authorList>
            <person name="Tabata M."/>
            <person name="Kasai D."/>
            <person name="Fukuda M."/>
        </authorList>
    </citation>
    <scope>NUCLEOTIDE SEQUENCE [LARGE SCALE GENOMIC DNA]</scope>
    <source>
        <strain evidence="10 11">NS21</strain>
    </source>
</reference>
<keyword evidence="8" id="KW-0067">ATP-binding</keyword>
<sequence>MTTHPFLRTLTGKILLRLAGGGAVVLLLTSVFGTYVLYRQAEEQALQRLADMVVERARLAQHVLHHTAETVNPLGATPVEAWTPYQSADFLIRMLPPPSGMGRHMLFMGDGQLIADSTLGDAVWKDVGRYPLSRLGGDLPDALMAAASDAYGDVRTGFSPRSDVYFAVARIERAGWYIATAVPGASIRAQAWAPALWAFGLGLLVLLGLLLIFSRVLRRHVAAPLGVLTLAAERLSAGDTSVRLPESRDDELGRLGAAFNHMAGNVAERDAALREDKRQIEMALTSLRMTEERWRAMTDNASDFIAVVNEQGVFRYVSPPVERMLGFTPEEMVGRGALSLLHPDDLDRIRPRLANPTGIPSQFRYRHKDNRWRVLEAVGRNLRDHPAVLGLVLNVRDVTETAHAEEELARQRDSLHQSEKLSALGGLLAGVAHELNNPLAVVVGRASQLESDAESMADRNTAAKIRQAAERCARIVKTFLAMARRQESVREPVDLNKVINDALDVLTYTLRSGGVTLDLQLAPNLPPVLADADQLGQVFMNLFTNAHQAMASRPGTRVLKIASHAVPDQAKVQVTVTDSGPGISPELRSRIFEPFFTTKAVGEGTGVGLSVSLGIVQSHNGTLRLGDADGDGACFVLSLPALRSMAPRPNGSATTASAHDPRHGARILVVDDEVDIAEILRDILTPAGHRITLTHNGLDALRRLDAEPFDLVLTDLKMPGLDGPALYAELSRRHPHLAHRVIAITGDTLGSTAREFVRTSQVPVIDKPFEPNDVLTRVAAQLAVPVG</sequence>
<comment type="subcellular location">
    <subcellularLocation>
        <location evidence="2">Membrane</location>
    </subcellularLocation>
</comment>
<keyword evidence="11" id="KW-1185">Reference proteome</keyword>
<evidence type="ECO:0000256" key="3">
    <source>
        <dbReference type="ARBA" id="ARBA00012438"/>
    </source>
</evidence>
<dbReference type="RefSeq" id="WP_085753256.1">
    <property type="nucleotide sequence ID" value="NZ_BSPR01000015.1"/>
</dbReference>
<dbReference type="CDD" id="cd06225">
    <property type="entry name" value="HAMP"/>
    <property type="match status" value="1"/>
</dbReference>
<dbReference type="Gene3D" id="1.10.287.130">
    <property type="match status" value="1"/>
</dbReference>
<accession>A0A1W6LFA8</accession>
<dbReference type="Gene3D" id="3.40.50.2300">
    <property type="match status" value="1"/>
</dbReference>
<dbReference type="EC" id="2.7.13.3" evidence="3"/>
<evidence type="ECO:0000256" key="2">
    <source>
        <dbReference type="ARBA" id="ARBA00004370"/>
    </source>
</evidence>
<dbReference type="SMART" id="SM00388">
    <property type="entry name" value="HisKA"/>
    <property type="match status" value="1"/>
</dbReference>
<dbReference type="InterPro" id="IPR011006">
    <property type="entry name" value="CheY-like_superfamily"/>
</dbReference>
<dbReference type="PROSITE" id="PS50885">
    <property type="entry name" value="HAMP"/>
    <property type="match status" value="1"/>
</dbReference>
<dbReference type="SUPFAM" id="SSF47384">
    <property type="entry name" value="Homodimeric domain of signal transducing histidine kinase"/>
    <property type="match status" value="1"/>
</dbReference>
<keyword evidence="4" id="KW-0597">Phosphoprotein</keyword>
<dbReference type="KEGG" id="rgu:A4W93_25210"/>
<dbReference type="GO" id="GO:0000155">
    <property type="term" value="F:phosphorelay sensor kinase activity"/>
    <property type="evidence" value="ECO:0007669"/>
    <property type="project" value="InterPro"/>
</dbReference>
<dbReference type="PANTHER" id="PTHR43065">
    <property type="entry name" value="SENSOR HISTIDINE KINASE"/>
    <property type="match status" value="1"/>
</dbReference>
<dbReference type="SMART" id="SM00304">
    <property type="entry name" value="HAMP"/>
    <property type="match status" value="1"/>
</dbReference>
<name>A0A1W6LFA8_9BURK</name>
<gene>
    <name evidence="10" type="ORF">A4W93_25210</name>
</gene>
<dbReference type="SMART" id="SM00448">
    <property type="entry name" value="REC"/>
    <property type="match status" value="1"/>
</dbReference>
<dbReference type="Pfam" id="PF00072">
    <property type="entry name" value="Response_reg"/>
    <property type="match status" value="1"/>
</dbReference>
<evidence type="ECO:0000256" key="4">
    <source>
        <dbReference type="ARBA" id="ARBA00022553"/>
    </source>
</evidence>